<name>A0A7Y6I4J6_9ACTN</name>
<protein>
    <recommendedName>
        <fullName evidence="3">Immunity protein 35 domain-containing protein</fullName>
    </recommendedName>
</protein>
<reference evidence="1 2" key="1">
    <citation type="submission" date="2020-06" db="EMBL/GenBank/DDBJ databases">
        <title>Nonomuraea sp. SMC257, a novel actinomycete isolated from soil.</title>
        <authorList>
            <person name="Chanama M."/>
        </authorList>
    </citation>
    <scope>NUCLEOTIDE SEQUENCE [LARGE SCALE GENOMIC DNA]</scope>
    <source>
        <strain evidence="1 2">SMC257</strain>
    </source>
</reference>
<accession>A0A7Y6I4J6</accession>
<proteinExistence type="predicted"/>
<gene>
    <name evidence="1" type="ORF">HTZ77_09135</name>
</gene>
<dbReference type="RefSeq" id="WP_175589029.1">
    <property type="nucleotide sequence ID" value="NZ_JABWGN010000003.1"/>
</dbReference>
<dbReference type="Proteomes" id="UP000586042">
    <property type="component" value="Unassembled WGS sequence"/>
</dbReference>
<dbReference type="AlphaFoldDB" id="A0A7Y6I4J6"/>
<evidence type="ECO:0008006" key="3">
    <source>
        <dbReference type="Google" id="ProtNLM"/>
    </source>
</evidence>
<organism evidence="1 2">
    <name type="scientific">Nonomuraea montanisoli</name>
    <dbReference type="NCBI Taxonomy" id="2741721"/>
    <lineage>
        <taxon>Bacteria</taxon>
        <taxon>Bacillati</taxon>
        <taxon>Actinomycetota</taxon>
        <taxon>Actinomycetes</taxon>
        <taxon>Streptosporangiales</taxon>
        <taxon>Streptosporangiaceae</taxon>
        <taxon>Nonomuraea</taxon>
    </lineage>
</organism>
<dbReference type="EMBL" id="JABWGN010000003">
    <property type="protein sequence ID" value="NUW31588.1"/>
    <property type="molecule type" value="Genomic_DNA"/>
</dbReference>
<evidence type="ECO:0000313" key="2">
    <source>
        <dbReference type="Proteomes" id="UP000586042"/>
    </source>
</evidence>
<comment type="caution">
    <text evidence="1">The sequence shown here is derived from an EMBL/GenBank/DDBJ whole genome shotgun (WGS) entry which is preliminary data.</text>
</comment>
<evidence type="ECO:0000313" key="1">
    <source>
        <dbReference type="EMBL" id="NUW31588.1"/>
    </source>
</evidence>
<keyword evidence="2" id="KW-1185">Reference proteome</keyword>
<sequence>MKNVHQVAAALPPVEVLRDHCRALAMVDAIRIPEWEYREYSFDAHWAPGEEMASWRNGSGDDYSIVFCPAGVYIRGFDHESPVSPFASDDLRPWPGVVDDVPEVFRPQLEEMAFTLEDVPLITCCLWRTASDDGWRTGRAAYERDGSEQMFDLLVDRSPEAYAAWAATDEDAPPVPLEAVAHVFALRPLTERVVRALNPEVGLGDVQADLQEIGYPSE</sequence>